<reference evidence="8" key="2">
    <citation type="submission" date="2018-11" db="EMBL/GenBank/DDBJ databases">
        <title>Trombidioid mite genomics.</title>
        <authorList>
            <person name="Dong X."/>
        </authorList>
    </citation>
    <scope>NUCLEOTIDE SEQUENCE</scope>
    <source>
        <strain evidence="8">UoL-WK</strain>
    </source>
</reference>
<proteinExistence type="inferred from homology"/>
<dbReference type="EMBL" id="NCKU01000842">
    <property type="protein sequence ID" value="RWS13940.1"/>
    <property type="molecule type" value="Genomic_DNA"/>
</dbReference>
<organism evidence="8 10">
    <name type="scientific">Dinothrombium tinctorium</name>
    <dbReference type="NCBI Taxonomy" id="1965070"/>
    <lineage>
        <taxon>Eukaryota</taxon>
        <taxon>Metazoa</taxon>
        <taxon>Ecdysozoa</taxon>
        <taxon>Arthropoda</taxon>
        <taxon>Chelicerata</taxon>
        <taxon>Arachnida</taxon>
        <taxon>Acari</taxon>
        <taxon>Acariformes</taxon>
        <taxon>Trombidiformes</taxon>
        <taxon>Prostigmata</taxon>
        <taxon>Anystina</taxon>
        <taxon>Parasitengona</taxon>
        <taxon>Trombidioidea</taxon>
        <taxon>Trombidiidae</taxon>
        <taxon>Dinothrombium</taxon>
    </lineage>
</organism>
<dbReference type="GO" id="GO:0005634">
    <property type="term" value="C:nucleus"/>
    <property type="evidence" value="ECO:0007669"/>
    <property type="project" value="UniProtKB-SubCell"/>
</dbReference>
<evidence type="ECO:0000256" key="7">
    <source>
        <dbReference type="SAM" id="MobiDB-lite"/>
    </source>
</evidence>
<comment type="caution">
    <text evidence="8">The sequence shown here is derived from an EMBL/GenBank/DDBJ whole genome shotgun (WGS) entry which is preliminary data.</text>
</comment>
<dbReference type="OrthoDB" id="10065698at2759"/>
<dbReference type="Gene3D" id="1.25.10.10">
    <property type="entry name" value="Leucine-rich Repeat Variant"/>
    <property type="match status" value="2"/>
</dbReference>
<dbReference type="Pfam" id="PF20927">
    <property type="entry name" value="Htt_C-HEAT"/>
    <property type="match status" value="1"/>
</dbReference>
<dbReference type="PANTHER" id="PTHR10170:SF10">
    <property type="entry name" value="HUNTINGTIN"/>
    <property type="match status" value="1"/>
</dbReference>
<dbReference type="PRINTS" id="PR00375">
    <property type="entry name" value="HUNTINGTIN"/>
</dbReference>
<dbReference type="InterPro" id="IPR048412">
    <property type="entry name" value="Htt_bridge"/>
</dbReference>
<protein>
    <submittedName>
        <fullName evidence="8">Huntingtin-like isoform X3</fullName>
    </submittedName>
</protein>
<evidence type="ECO:0000313" key="9">
    <source>
        <dbReference type="EMBL" id="RWS13940.1"/>
    </source>
</evidence>
<dbReference type="Pfam" id="PF12372">
    <property type="entry name" value="Htt_N-HEAT"/>
    <property type="match status" value="1"/>
</dbReference>
<evidence type="ECO:0000256" key="3">
    <source>
        <dbReference type="ARBA" id="ARBA00004496"/>
    </source>
</evidence>
<dbReference type="GO" id="GO:0005737">
    <property type="term" value="C:cytoplasm"/>
    <property type="evidence" value="ECO:0007669"/>
    <property type="project" value="UniProtKB-SubCell"/>
</dbReference>
<feature type="compositionally biased region" description="Basic and acidic residues" evidence="7">
    <location>
        <begin position="1034"/>
        <end position="1056"/>
    </location>
</feature>
<dbReference type="EMBL" id="NCKU01000848">
    <property type="protein sequence ID" value="RWS13922.1"/>
    <property type="molecule type" value="Genomic_DNA"/>
</dbReference>
<keyword evidence="5" id="KW-0963">Cytoplasm</keyword>
<evidence type="ECO:0000256" key="5">
    <source>
        <dbReference type="ARBA" id="ARBA00022490"/>
    </source>
</evidence>
<feature type="region of interest" description="Disordered" evidence="7">
    <location>
        <begin position="1029"/>
        <end position="1056"/>
    </location>
</feature>
<dbReference type="PANTHER" id="PTHR10170">
    <property type="entry name" value="HUNTINGTON DISEASE PROTEIN"/>
    <property type="match status" value="1"/>
</dbReference>
<dbReference type="InterPro" id="IPR011989">
    <property type="entry name" value="ARM-like"/>
</dbReference>
<sequence>MSSIEKLVKSFEALKVLQTTVDKPEEAVVSTKFIKKETSLTKKDKINHCSTIAEIIVSPQLRTIEDFHKFLGIAIETFLVCCDDNDSDVRLAANECLNKTIKSLIDTQLGRIEVELYKEIKKNGSSRSIRASLSRFADLCYLIRPTKCRPYFTNLLPCLMKISQRTEEDSIQETLGISMIKLMRVFGRYATDGETKLLMESFIPNLQYTMASVRRTATISLVSICQYSKKPTIFYSWLLTSLLKLVNNAPNVAVPSAIQQEQHRCSTLAGVFLCFKYLVPLLQNVEPKDETSSFKHFSMTLKQKEALAKELDNLVENLLQMYELLLHTLRTTNDHSVTLSALEALHQLLKTPPKLVLPFLLDSRGIDKSRLGDMIRSSIPSSPCVSQKNIKLNASMCSSTDNVAALEDEEELVIKSLSNSKSINLTFKGDIIDNSKSAETPSSVASDNDIMSNHSNAGSFENIPTAFNSHAPLSYGTPIKFKSQKFNLNKLTYVESEENLSDGCFSPSTPSLSLETENFKVLNIGDFLDSSCTLEYCTRLLCSHFLLTGTKGGLVSDKSIRVSVKSLVLSCLANIFRYHPESFVIDLHMDTQNNESVQKVWDVVLYSSHPDPHLRGQVAVLIGNFTSQVLSAFPSYNDFLLKHCSVTSFAEAPTLEDLICTHLLGIVFDAENSSVCIRHGLIALQTCLISIIHSNEALNNISLGTIYKLVSLKNHNYWLVKVEVLELISKLPFAVICYLEKSLSTNLYNDPWILKDDDHRVRQAAANSLTRLVKNMFIPEKESCSDAVTAVAANMISKTLKHFSTDISWTQNTLSLFPPYVLPPSYNFAFPFVDKENTVDYSTSINSNLKNIVTLLMKYIMSHIDNKYALYGVCSALSELSDVYIVTKFPDAWCCDLNSVSNCLSFIKFLLSLTATNSTVLLDLTAHQTSLHLIGNLISGLCYQSLKSSVARGNYSNECDLDWGLISKDASQLVTILESLTAHLLKLLNLYANVIEETNPFPSNSSLGSSGSSKTPVIQSLSNTSLSPIRRKASKNEADKNETKKSGNEKEKERTKKTILRQNSFASDPLMHRLYDTMKSIHYSSKISMDMSRNKLSSFLGTVLQVLSQVLEVGTLKFIGKYAEELLEYLKSVIVVEPSASVFCVRQLLKCIFGTNFATLLTIQLEIDSETTNERDRGSSFNSTSSHYAFSSPSPGLYQTCFALPYAQFSQYYSSKSHTGQATSFNAISETAESSSWHCFFRKNLEKRFASILDKVSSKNNSSPTQSSKMALTSHIRLFEPVVIKALKLYTMTSDTDLQCEVLSLLSHLVKLRVNYCLLDSDQIFVGFVLKQFEFIENGQIVNVSRLINQIFQFLILLSYERYHSKPIISVPKIIQMCDNLMASGELPTDCVIPALIPFAEDLFLHRGPSKVDSIKELEAQREVITATLLKLIHFPRVIEIFVMIVNQSRKESEEKWRKISRQVIDAILPLLIKQQIIIDEFKDLEILHQLFDTVSPVVFRPVDYLLNVLFSNSLFDLTENDCLFHRWFSTILVILRVLIVQAKEEVVLARLEELHRSSLQSGLFGVGKLDSHLTFQMLQINENAFSSGVNAEKIFADFLLNIIQLSINQYKKNSGLYNPHTCSQNRFLEQQLSCFLLYLTHMCQSGSFRHVAKCISTLIKKPQNSIDIDAINSSFAAIEQLSPTLALQWCNILMILGYDDNGTHEFWYKLVKRSNSSFTSPVRSGSQPGKSNLLKPKNINNLLSVNYEIIKRGALILLCDFVCENMNDAEQLTWLIINNIKDIVQWSYELPIRDFIYAVHRNQASSGLFLQAINARCDDLADVSFLKRLLNCVKIAHSSQSGSLVALLIEQIITNPNTRGFVSLKLQATELALERLDSLIKQESLEEMQSQLSIEDTEKLITLSNKSKEMSLYRALNKYKQVCSEQTSNSHPLLPKSFREFPNADRNWFLSTTMTFCKHRSHYKDLASTFIKLSYEELNSMFEKKFDLNILSEFIEMGGEFGIDQEDTVNAKNSVFTAVVTRNNLLKFSITSALDYLNQIQNYLPPHHYPFLSHSEVLTPKEAKHRDKLIDLFNDKSFSELLSSFSQVYIAIIKHAENSKCIALNRDTLKVMLRIGVLYAELAHWEIEKGSMEYLSLYLTVIDAFFRSDVLTKRLNLSENVTFQCSVIASIFSIVQHYSGELREICQLKTFQETELTNPEWKHCHKACLRVAELVYFLESNRATFLHGLPLVLSDYFYHIIISLSRLTLVNSFIMVPPLVWKQNIWSPNFIGDYGTICSTIPSEQLRDGDLLNQFIFRIKLVGWSNRIQFEEIWMSLFGVVAIIQAESTLSTDEQNERLLTACMAVNGITFLLLQALLVPDAGNPLRSTYLHVRNSKPVAFLHTKYGDKLIKIKRLIAEKSIAYLSDLFFDKQQYEWMLETFLELFRIASASEDEIHLQFLSLGVCKAAAVLCIDQEQLIDKCKKCVEISLKSSFLPTRLNTLYGLWYLLEQRNILNGGKETLFLPIISDYLLKHLSDDSLPSSHNEEHVTLMWRFAFHLIEHFVDDFAESDFAQRIFQLSLKVLVSNTVTFNVYHTVINGLERLLVCEVFAIKDAETIIKTAIDKMKCASTKSDSIGALSIIFTSLYVFGLSIDNENDEANNTEELLSAMEKIGVIFDRLKICIPSEAEIISSIIPYLLCDFFPTQDVLNKIIMEFLSSQQLNRKYLAHIIFQVFNNLHQQSKESLIHDWVVLSLSSFTQVVPLSLAIWTLSCFLISASSNIWIRSLFPCVQQRIDKFESQDKELFSVVCCTFYDELRSQDHKQSFLSAFEAVSSTGNVYADVVNCIQNKSKL</sequence>
<evidence type="ECO:0000256" key="4">
    <source>
        <dbReference type="ARBA" id="ARBA00007153"/>
    </source>
</evidence>
<keyword evidence="10" id="KW-1185">Reference proteome</keyword>
<dbReference type="STRING" id="1965070.A0A3S3QU12"/>
<comment type="function">
    <text evidence="1">May play a role in microtubule-mediated transport or vesicle function.</text>
</comment>
<dbReference type="InterPro" id="IPR048413">
    <property type="entry name" value="Htt_C-HEAT_rpt"/>
</dbReference>
<dbReference type="InterPro" id="IPR048411">
    <property type="entry name" value="Htt_N_HEAT_rpt-1"/>
</dbReference>
<reference evidence="8 10" key="1">
    <citation type="journal article" date="2018" name="Gigascience">
        <title>Genomes of trombidid mites reveal novel predicted allergens and laterally-transferred genes associated with secondary metabolism.</title>
        <authorList>
            <person name="Dong X."/>
            <person name="Chaisiri K."/>
            <person name="Xia D."/>
            <person name="Armstrong S.D."/>
            <person name="Fang Y."/>
            <person name="Donnelly M.J."/>
            <person name="Kadowaki T."/>
            <person name="McGarry J.W."/>
            <person name="Darby A.C."/>
            <person name="Makepeace B.L."/>
        </authorList>
    </citation>
    <scope>NUCLEOTIDE SEQUENCE [LARGE SCALE GENOMIC DNA]</scope>
    <source>
        <strain evidence="8">UoL-WK</strain>
    </source>
</reference>
<dbReference type="InterPro" id="IPR024613">
    <property type="entry name" value="Huntingtin_N_HEAT_rpt-2"/>
</dbReference>
<dbReference type="InterPro" id="IPR016024">
    <property type="entry name" value="ARM-type_fold"/>
</dbReference>
<dbReference type="Proteomes" id="UP000285301">
    <property type="component" value="Unassembled WGS sequence"/>
</dbReference>
<gene>
    <name evidence="8" type="ORF">B4U79_10810</name>
    <name evidence="9" type="ORF">B4U79_12620</name>
</gene>
<comment type="subcellular location">
    <subcellularLocation>
        <location evidence="3">Cytoplasm</location>
    </subcellularLocation>
    <subcellularLocation>
        <location evidence="2">Nucleus</location>
    </subcellularLocation>
</comment>
<comment type="similarity">
    <text evidence="4">Belongs to the huntingtin family.</text>
</comment>
<dbReference type="InterPro" id="IPR000091">
    <property type="entry name" value="Huntingtin"/>
</dbReference>
<evidence type="ECO:0000256" key="1">
    <source>
        <dbReference type="ARBA" id="ARBA00002907"/>
    </source>
</evidence>
<dbReference type="Pfam" id="PF20926">
    <property type="entry name" value="Htt_N-HEAT_1"/>
    <property type="match status" value="1"/>
</dbReference>
<name>A0A3S3QU12_9ACAR</name>
<dbReference type="InterPro" id="IPR028426">
    <property type="entry name" value="Huntingtin_fam"/>
</dbReference>
<evidence type="ECO:0000313" key="8">
    <source>
        <dbReference type="EMBL" id="RWS13922.1"/>
    </source>
</evidence>
<accession>A0A3S3QU12</accession>
<dbReference type="SUPFAM" id="SSF48371">
    <property type="entry name" value="ARM repeat"/>
    <property type="match status" value="2"/>
</dbReference>
<evidence type="ECO:0000313" key="10">
    <source>
        <dbReference type="Proteomes" id="UP000285301"/>
    </source>
</evidence>
<evidence type="ECO:0000256" key="2">
    <source>
        <dbReference type="ARBA" id="ARBA00004123"/>
    </source>
</evidence>
<keyword evidence="6" id="KW-0539">Nucleus</keyword>
<dbReference type="Pfam" id="PF20925">
    <property type="entry name" value="Htt_bridge"/>
    <property type="match status" value="1"/>
</dbReference>
<evidence type="ECO:0000256" key="6">
    <source>
        <dbReference type="ARBA" id="ARBA00023242"/>
    </source>
</evidence>